<comment type="caution">
    <text evidence="2">The sequence shown here is derived from an EMBL/GenBank/DDBJ whole genome shotgun (WGS) entry which is preliminary data.</text>
</comment>
<evidence type="ECO:0008006" key="4">
    <source>
        <dbReference type="Google" id="ProtNLM"/>
    </source>
</evidence>
<dbReference type="AlphaFoldDB" id="A0A9W6LCZ1"/>
<organism evidence="2 3">
    <name type="scientific">Geobacter hydrogenophilus</name>
    <dbReference type="NCBI Taxonomy" id="40983"/>
    <lineage>
        <taxon>Bacteria</taxon>
        <taxon>Pseudomonadati</taxon>
        <taxon>Thermodesulfobacteriota</taxon>
        <taxon>Desulfuromonadia</taxon>
        <taxon>Geobacterales</taxon>
        <taxon>Geobacteraceae</taxon>
        <taxon>Geobacter</taxon>
    </lineage>
</organism>
<reference evidence="2" key="1">
    <citation type="submission" date="2022-12" db="EMBL/GenBank/DDBJ databases">
        <title>Reference genome sequencing for broad-spectrum identification of bacterial and archaeal isolates by mass spectrometry.</title>
        <authorList>
            <person name="Sekiguchi Y."/>
            <person name="Tourlousse D.M."/>
        </authorList>
    </citation>
    <scope>NUCLEOTIDE SEQUENCE</scope>
    <source>
        <strain evidence="2">H2</strain>
    </source>
</reference>
<accession>A0A9W6LCZ1</accession>
<name>A0A9W6LCZ1_9BACT</name>
<feature type="signal peptide" evidence="1">
    <location>
        <begin position="1"/>
        <end position="19"/>
    </location>
</feature>
<evidence type="ECO:0000256" key="1">
    <source>
        <dbReference type="SAM" id="SignalP"/>
    </source>
</evidence>
<dbReference type="RefSeq" id="WP_214186651.1">
    <property type="nucleotide sequence ID" value="NZ_BSDS01000002.1"/>
</dbReference>
<evidence type="ECO:0000313" key="3">
    <source>
        <dbReference type="Proteomes" id="UP001144352"/>
    </source>
</evidence>
<protein>
    <recommendedName>
        <fullName evidence="4">Lipoprotein</fullName>
    </recommendedName>
</protein>
<keyword evidence="3" id="KW-1185">Reference proteome</keyword>
<sequence>MGILRYLALLALLAVTACAGPRTAAGPAEEYVEIDNPAYTMSPNASPTIWVPRRYVESGIPRGSQLLKKGYEEVVGKGTSAPVPAAVSPRLRIAVLQAGGNDLAAGLGEKLRGAGFALVGEPRPEGALSVPASMEERGAYVLGLNRTREFNAVVIIGSGEAAGEGKKLAAELYDGMGGILLRRIEVPVHRESSAAPGSDLSAALDSMVEKIRGVARHVPWLCGIVAVEGEKVYINAGRESGIGIGQPLRIYRGGKVVKGLGYDPGSMVGTLVVTGFVGPDGAYGTIREGEGAKSSDLVGIQ</sequence>
<keyword evidence="1" id="KW-0732">Signal</keyword>
<dbReference type="PROSITE" id="PS51257">
    <property type="entry name" value="PROKAR_LIPOPROTEIN"/>
    <property type="match status" value="1"/>
</dbReference>
<proteinExistence type="predicted"/>
<feature type="chain" id="PRO_5040862908" description="Lipoprotein" evidence="1">
    <location>
        <begin position="20"/>
        <end position="301"/>
    </location>
</feature>
<evidence type="ECO:0000313" key="2">
    <source>
        <dbReference type="EMBL" id="GLI39372.1"/>
    </source>
</evidence>
<dbReference type="EMBL" id="BSDS01000002">
    <property type="protein sequence ID" value="GLI39372.1"/>
    <property type="molecule type" value="Genomic_DNA"/>
</dbReference>
<gene>
    <name evidence="2" type="ORF">GHYDROH2_28730</name>
</gene>
<dbReference type="Proteomes" id="UP001144352">
    <property type="component" value="Unassembled WGS sequence"/>
</dbReference>